<dbReference type="Pfam" id="PF14952">
    <property type="entry name" value="zf-tcix"/>
    <property type="match status" value="1"/>
</dbReference>
<sequence length="1140" mass="131407">MADISSLDLCQVKEELIQANWQCNIRGLTHGATRLAELAYCLKTSQDAGGHIPSFSQPFENLQKEYCVYSLAKSYFDLKEYLRAVHFLEQSELQSNVTYFLYMYSRYLAEEKRRSYNMTDSFTSMTSVINDDLARVKILKTELSEKHQKKELDGFCLYLYGVVLKKLDLLKEATNVLLESVHKEPLHWGAWQELNTLIPDKETLQSLTLPNHWIKHLFLAHMYSELQHTDEALQIYQSFIDNGFADCTYIQAQMAIAHDNSRSFDQAVDVFMKLREKDPYRLENMDIFSNILFVKENRVELAYLAHSVCEIDKYRVETCCVIANYYSLRSQHEKALLYFQRALKLNPHYLSAWTLIGHEYMEMKNITAAIEAYRQAIEVNSRDFRAWYGLGQTYEIMKMHYYSLYYYWKAQQLRPNDSRMLVALGDGYEKLERLQEAKKCYWKAHSVGDVEGIALMRLARLYERLNEEQQAAAAYSQYINQVHRQNTLRRIGDQNNFYASEEMAQAYKYLANFYLRQNRLDEAYHAAQQCTSYNETKEEGKALLRQIAHLRVGDGATQMEESTDSITNELPETTQLLNRLLCLKLPLGVISMTTAEKLKALFEDLGKPTLRGVRKCPKCGTYNGTRGISCKNKACDVVFKEKERKRGHSADAVRIITGSTMQVFSVRLRDRGPDYRGFVQLPFVQDIEGNPASEVNPSMLLETSRCYVDSCCRNTQYTVDQTCTHIKAAIECDEEAVPLILKNSALNSLQVTNETKQEIWVMATEITGPLVQRVTKNIMVVKCKVNRKQPLGFLHFAFFETSRNRTQPEHKFQCSCKAFKNYKIGLAKDDSPKRCVHFYACICAFASDDKLAEEFAYYINIDSTSESPAADNLITIYQPSTENSITPSDTTTLEVVVTGEHLLGPAAKKLRKDDMLVTVPLVESSVAVTFHQWLGSVTERINQTMHYQFEGSPEPLVFHAPQAFFDCLQQRISSGNKKKRLPNYTTGFVRKDALPLGMFTKYTWHITNILQVKQIFDTSDMPLEITRNFVENRDGTYDLYEVPKVKVESIDDTYKSKHQTPIRPFELKTFLKVGNTSVDQKDPTPFIIEWIPDILPKSHIGELRIKFEYGHQRNGHVEHRLIAATSPEIPVQTIHVQEIP</sequence>
<dbReference type="InterPro" id="IPR019734">
    <property type="entry name" value="TPR_rpt"/>
</dbReference>
<accession>A0AA36BEJ2</accession>
<dbReference type="PROSITE" id="PS50966">
    <property type="entry name" value="ZF_SWIM"/>
    <property type="match status" value="1"/>
</dbReference>
<keyword evidence="3" id="KW-0131">Cell cycle</keyword>
<evidence type="ECO:0000313" key="8">
    <source>
        <dbReference type="Proteomes" id="UP001162480"/>
    </source>
</evidence>
<keyword evidence="8" id="KW-1185">Reference proteome</keyword>
<keyword evidence="4" id="KW-0863">Zinc-finger</keyword>
<feature type="repeat" description="TPR" evidence="5">
    <location>
        <begin position="350"/>
        <end position="383"/>
    </location>
</feature>
<evidence type="ECO:0000313" key="7">
    <source>
        <dbReference type="EMBL" id="CAI9732598.1"/>
    </source>
</evidence>
<name>A0AA36BEJ2_OCTVU</name>
<dbReference type="GO" id="GO:0051301">
    <property type="term" value="P:cell division"/>
    <property type="evidence" value="ECO:0007669"/>
    <property type="project" value="UniProtKB-KW"/>
</dbReference>
<keyword evidence="5" id="KW-0802">TPR repeat</keyword>
<dbReference type="SMART" id="SM00028">
    <property type="entry name" value="TPR"/>
    <property type="match status" value="8"/>
</dbReference>
<dbReference type="InterPro" id="IPR007192">
    <property type="entry name" value="APC8"/>
</dbReference>
<dbReference type="InterPro" id="IPR011990">
    <property type="entry name" value="TPR-like_helical_dom_sf"/>
</dbReference>
<dbReference type="PROSITE" id="PS50005">
    <property type="entry name" value="TPR"/>
    <property type="match status" value="3"/>
</dbReference>
<proteinExistence type="predicted"/>
<dbReference type="AlphaFoldDB" id="A0AA36BEJ2"/>
<dbReference type="Pfam" id="PF13414">
    <property type="entry name" value="TPR_11"/>
    <property type="match status" value="1"/>
</dbReference>
<dbReference type="Pfam" id="PF13181">
    <property type="entry name" value="TPR_8"/>
    <property type="match status" value="1"/>
</dbReference>
<organism evidence="7 8">
    <name type="scientific">Octopus vulgaris</name>
    <name type="common">Common octopus</name>
    <dbReference type="NCBI Taxonomy" id="6645"/>
    <lineage>
        <taxon>Eukaryota</taxon>
        <taxon>Metazoa</taxon>
        <taxon>Spiralia</taxon>
        <taxon>Lophotrochozoa</taxon>
        <taxon>Mollusca</taxon>
        <taxon>Cephalopoda</taxon>
        <taxon>Coleoidea</taxon>
        <taxon>Octopodiformes</taxon>
        <taxon>Octopoda</taxon>
        <taxon>Incirrata</taxon>
        <taxon>Octopodidae</taxon>
        <taxon>Octopus</taxon>
    </lineage>
</organism>
<dbReference type="GO" id="GO:0008270">
    <property type="term" value="F:zinc ion binding"/>
    <property type="evidence" value="ECO:0007669"/>
    <property type="project" value="UniProtKB-KW"/>
</dbReference>
<dbReference type="PANTHER" id="PTHR13518:SF1">
    <property type="entry name" value="C2ORF42 HOMOLOG"/>
    <property type="match status" value="1"/>
</dbReference>
<dbReference type="SUPFAM" id="SSF48452">
    <property type="entry name" value="TPR-like"/>
    <property type="match status" value="2"/>
</dbReference>
<feature type="domain" description="SWIM-type" evidence="6">
    <location>
        <begin position="799"/>
        <end position="846"/>
    </location>
</feature>
<reference evidence="7" key="1">
    <citation type="submission" date="2023-08" db="EMBL/GenBank/DDBJ databases">
        <authorList>
            <person name="Alioto T."/>
            <person name="Alioto T."/>
            <person name="Gomez Garrido J."/>
        </authorList>
    </citation>
    <scope>NUCLEOTIDE SEQUENCE</scope>
</reference>
<keyword evidence="1" id="KW-0132">Cell division</keyword>
<dbReference type="InterPro" id="IPR029269">
    <property type="entry name" value="Zf-tcix"/>
</dbReference>
<gene>
    <name evidence="7" type="ORF">OCTVUL_1B031390</name>
</gene>
<evidence type="ECO:0000259" key="6">
    <source>
        <dbReference type="PROSITE" id="PS50966"/>
    </source>
</evidence>
<dbReference type="GO" id="GO:0005680">
    <property type="term" value="C:anaphase-promoting complex"/>
    <property type="evidence" value="ECO:0007669"/>
    <property type="project" value="InterPro"/>
</dbReference>
<keyword evidence="4" id="KW-0862">Zinc</keyword>
<evidence type="ECO:0000256" key="3">
    <source>
        <dbReference type="ARBA" id="ARBA00023306"/>
    </source>
</evidence>
<dbReference type="PANTHER" id="PTHR13518">
    <property type="entry name" value="PUTATIVE TREBLE-CLEF ZINC-FINGER C2ORF42 FAMILY MEMBER"/>
    <property type="match status" value="1"/>
</dbReference>
<dbReference type="InterPro" id="IPR026049">
    <property type="entry name" value="C2orf42"/>
</dbReference>
<dbReference type="EMBL" id="OX597827">
    <property type="protein sequence ID" value="CAI9732598.1"/>
    <property type="molecule type" value="Genomic_DNA"/>
</dbReference>
<evidence type="ECO:0000256" key="5">
    <source>
        <dbReference type="PROSITE-ProRule" id="PRU00339"/>
    </source>
</evidence>
<keyword evidence="4" id="KW-0479">Metal-binding</keyword>
<dbReference type="InterPro" id="IPR007527">
    <property type="entry name" value="Znf_SWIM"/>
</dbReference>
<evidence type="ECO:0000256" key="4">
    <source>
        <dbReference type="PROSITE-ProRule" id="PRU00325"/>
    </source>
</evidence>
<protein>
    <submittedName>
        <fullName evidence="7">XP_029644952.1uncharacterized protein C2orf42 homolog isoform X3</fullName>
    </submittedName>
</protein>
<keyword evidence="2" id="KW-0498">Mitosis</keyword>
<dbReference type="Gene3D" id="1.25.40.10">
    <property type="entry name" value="Tetratricopeptide repeat domain"/>
    <property type="match status" value="2"/>
</dbReference>
<feature type="repeat" description="TPR" evidence="5">
    <location>
        <begin position="316"/>
        <end position="349"/>
    </location>
</feature>
<dbReference type="Pfam" id="PF04049">
    <property type="entry name" value="ANAPC8"/>
    <property type="match status" value="1"/>
</dbReference>
<evidence type="ECO:0000256" key="2">
    <source>
        <dbReference type="ARBA" id="ARBA00022776"/>
    </source>
</evidence>
<evidence type="ECO:0000256" key="1">
    <source>
        <dbReference type="ARBA" id="ARBA00022618"/>
    </source>
</evidence>
<feature type="repeat" description="TPR" evidence="5">
    <location>
        <begin position="384"/>
        <end position="417"/>
    </location>
</feature>
<dbReference type="Proteomes" id="UP001162480">
    <property type="component" value="Chromosome 14"/>
</dbReference>